<dbReference type="InterPro" id="IPR036271">
    <property type="entry name" value="Tet_transcr_reg_TetR-rel_C_sf"/>
</dbReference>
<protein>
    <submittedName>
        <fullName evidence="1">TetR/AcrR family transcriptional regulator C-terminal ligand-binding domain-containing protein</fullName>
    </submittedName>
</protein>
<name>A0A939PN28_9ACTN</name>
<comment type="caution">
    <text evidence="1">The sequence shown here is derived from an EMBL/GenBank/DDBJ whole genome shotgun (WGS) entry which is preliminary data.</text>
</comment>
<evidence type="ECO:0000313" key="1">
    <source>
        <dbReference type="EMBL" id="MBO2455831.1"/>
    </source>
</evidence>
<evidence type="ECO:0000313" key="2">
    <source>
        <dbReference type="Proteomes" id="UP000669179"/>
    </source>
</evidence>
<organism evidence="1 2">
    <name type="scientific">Actinomadura barringtoniae</name>
    <dbReference type="NCBI Taxonomy" id="1427535"/>
    <lineage>
        <taxon>Bacteria</taxon>
        <taxon>Bacillati</taxon>
        <taxon>Actinomycetota</taxon>
        <taxon>Actinomycetes</taxon>
        <taxon>Streptosporangiales</taxon>
        <taxon>Thermomonosporaceae</taxon>
        <taxon>Actinomadura</taxon>
    </lineage>
</organism>
<dbReference type="Proteomes" id="UP000669179">
    <property type="component" value="Unassembled WGS sequence"/>
</dbReference>
<dbReference type="AlphaFoldDB" id="A0A939PN28"/>
<dbReference type="SUPFAM" id="SSF48498">
    <property type="entry name" value="Tetracyclin repressor-like, C-terminal domain"/>
    <property type="match status" value="1"/>
</dbReference>
<gene>
    <name evidence="1" type="ORF">J4573_52765</name>
</gene>
<accession>A0A939PN28</accession>
<keyword evidence="2" id="KW-1185">Reference proteome</keyword>
<dbReference type="EMBL" id="JAGEOJ010000043">
    <property type="protein sequence ID" value="MBO2455831.1"/>
    <property type="molecule type" value="Genomic_DNA"/>
</dbReference>
<sequence>MLDRARERGASPPDGLETLDHIPAPMYIRTLFGMESLSPAYINALVDCLLDR</sequence>
<dbReference type="Gene3D" id="1.10.357.10">
    <property type="entry name" value="Tetracycline Repressor, domain 2"/>
    <property type="match status" value="1"/>
</dbReference>
<proteinExistence type="predicted"/>
<reference evidence="1" key="1">
    <citation type="submission" date="2021-03" db="EMBL/GenBank/DDBJ databases">
        <authorList>
            <person name="Kanchanasin P."/>
            <person name="Saeng-In P."/>
            <person name="Phongsopitanun W."/>
            <person name="Yuki M."/>
            <person name="Kudo T."/>
            <person name="Ohkuma M."/>
            <person name="Tanasupawat S."/>
        </authorList>
    </citation>
    <scope>NUCLEOTIDE SEQUENCE</scope>
    <source>
        <strain evidence="1">GKU 128</strain>
    </source>
</reference>